<evidence type="ECO:0000313" key="3">
    <source>
        <dbReference type="Proteomes" id="UP000760494"/>
    </source>
</evidence>
<dbReference type="Proteomes" id="UP000760494">
    <property type="component" value="Unassembled WGS sequence"/>
</dbReference>
<dbReference type="PANTHER" id="PTHR42791">
    <property type="entry name" value="GNAT FAMILY ACETYLTRANSFERASE"/>
    <property type="match status" value="1"/>
</dbReference>
<dbReference type="InterPro" id="IPR052523">
    <property type="entry name" value="Trichothecene_AcTrans"/>
</dbReference>
<feature type="non-terminal residue" evidence="2">
    <location>
        <position position="1"/>
    </location>
</feature>
<dbReference type="EMBL" id="CABFJX010000057">
    <property type="protein sequence ID" value="VTT61226.1"/>
    <property type="molecule type" value="Genomic_DNA"/>
</dbReference>
<organism evidence="2 3">
    <name type="scientific">Fusarium fujikuroi</name>
    <name type="common">Bakanae and foot rot disease fungus</name>
    <name type="synonym">Gibberella fujikuroi</name>
    <dbReference type="NCBI Taxonomy" id="5127"/>
    <lineage>
        <taxon>Eukaryota</taxon>
        <taxon>Fungi</taxon>
        <taxon>Dikarya</taxon>
        <taxon>Ascomycota</taxon>
        <taxon>Pezizomycotina</taxon>
        <taxon>Sordariomycetes</taxon>
        <taxon>Hypocreomycetidae</taxon>
        <taxon>Hypocreales</taxon>
        <taxon>Nectriaceae</taxon>
        <taxon>Fusarium</taxon>
        <taxon>Fusarium fujikuroi species complex</taxon>
    </lineage>
</organism>
<accession>A0A9Q9RJ70</accession>
<protein>
    <recommendedName>
        <fullName evidence="1">N-acetyltransferase domain-containing protein</fullName>
    </recommendedName>
</protein>
<evidence type="ECO:0000259" key="1">
    <source>
        <dbReference type="PROSITE" id="PS51186"/>
    </source>
</evidence>
<dbReference type="PROSITE" id="PS51186">
    <property type="entry name" value="GNAT"/>
    <property type="match status" value="1"/>
</dbReference>
<comment type="caution">
    <text evidence="2">The sequence shown here is derived from an EMBL/GenBank/DDBJ whole genome shotgun (WGS) entry which is preliminary data.</text>
</comment>
<proteinExistence type="predicted"/>
<dbReference type="Gene3D" id="3.40.630.30">
    <property type="match status" value="1"/>
</dbReference>
<dbReference type="InterPro" id="IPR016181">
    <property type="entry name" value="Acyl_CoA_acyltransferase"/>
</dbReference>
<evidence type="ECO:0000313" key="2">
    <source>
        <dbReference type="EMBL" id="VTT61226.1"/>
    </source>
</evidence>
<name>A0A9Q9RJ70_FUSFU</name>
<dbReference type="AlphaFoldDB" id="A0A9Q9RJ70"/>
<sequence>IYTTLYTALISDLEITSSIQLEAILPTTRIEQLIYPSSMTTDALIVSIEDKELRFHPPHVRYIKAVTEDGKIMSFERWYTWDHDKAFDAWWATFAFNPPEELSSQDMNVDATKAFYEGIDKLKKRKIRGKACLHQYHTDLSLVATHPNYQSSGAGLQHVKWGKEYAIEQRFDIYAVSTPESLSWYEKFGFRSIDDFSIDMTLMGGTREDGTLGIYTATLMKLTVSK</sequence>
<dbReference type="PANTHER" id="PTHR42791:SF2">
    <property type="entry name" value="N-ACETYLTRANSFERASE DOMAIN-CONTAINING PROTEIN"/>
    <property type="match status" value="1"/>
</dbReference>
<dbReference type="GO" id="GO:0016747">
    <property type="term" value="F:acyltransferase activity, transferring groups other than amino-acyl groups"/>
    <property type="evidence" value="ECO:0007669"/>
    <property type="project" value="InterPro"/>
</dbReference>
<feature type="domain" description="N-acetyltransferase" evidence="1">
    <location>
        <begin position="73"/>
        <end position="225"/>
    </location>
</feature>
<gene>
    <name evidence="2" type="ORF">C2S_4403</name>
</gene>
<reference evidence="2" key="1">
    <citation type="submission" date="2019-05" db="EMBL/GenBank/DDBJ databases">
        <authorList>
            <person name="Piombo E."/>
        </authorList>
    </citation>
    <scope>NUCLEOTIDE SEQUENCE</scope>
    <source>
        <strain evidence="2">C2S</strain>
    </source>
</reference>
<dbReference type="InterPro" id="IPR000182">
    <property type="entry name" value="GNAT_dom"/>
</dbReference>
<dbReference type="SUPFAM" id="SSF55729">
    <property type="entry name" value="Acyl-CoA N-acyltransferases (Nat)"/>
    <property type="match status" value="1"/>
</dbReference>